<accession>A0A4V2NVA9</accession>
<evidence type="ECO:0008006" key="3">
    <source>
        <dbReference type="Google" id="ProtNLM"/>
    </source>
</evidence>
<comment type="caution">
    <text evidence="1">The sequence shown here is derived from an EMBL/GenBank/DDBJ whole genome shotgun (WGS) entry which is preliminary data.</text>
</comment>
<dbReference type="RefSeq" id="WP_131447570.1">
    <property type="nucleotide sequence ID" value="NZ_SJZB01000042.1"/>
</dbReference>
<sequence>MKPSSASRRSGRRGIRAAAAAVLGLAVTALSGCSEMGRATAYESMQGSARQACYKLPDERDRLDCLRQHEMTYEQYRQQRGQLDGDAASKP</sequence>
<evidence type="ECO:0000313" key="2">
    <source>
        <dbReference type="Proteomes" id="UP000295443"/>
    </source>
</evidence>
<protein>
    <recommendedName>
        <fullName evidence="3">Lipoprotein</fullName>
    </recommendedName>
</protein>
<proteinExistence type="predicted"/>
<dbReference type="EMBL" id="SJZB01000042">
    <property type="protein sequence ID" value="TCJ12786.1"/>
    <property type="molecule type" value="Genomic_DNA"/>
</dbReference>
<keyword evidence="2" id="KW-1185">Reference proteome</keyword>
<dbReference type="Proteomes" id="UP000295443">
    <property type="component" value="Unassembled WGS sequence"/>
</dbReference>
<reference evidence="1 2" key="1">
    <citation type="submission" date="2019-03" db="EMBL/GenBank/DDBJ databases">
        <title>Genome sequence of Thiobacillaceae bacterium LSR1, a sulfur-oxidizing bacterium isolated from freshwater sediment.</title>
        <authorList>
            <person name="Li S."/>
        </authorList>
    </citation>
    <scope>NUCLEOTIDE SEQUENCE [LARGE SCALE GENOMIC DNA]</scope>
    <source>
        <strain evidence="1 2">LSR1</strain>
    </source>
</reference>
<organism evidence="1 2">
    <name type="scientific">Parasulfuritortus cantonensis</name>
    <dbReference type="NCBI Taxonomy" id="2528202"/>
    <lineage>
        <taxon>Bacteria</taxon>
        <taxon>Pseudomonadati</taxon>
        <taxon>Pseudomonadota</taxon>
        <taxon>Betaproteobacteria</taxon>
        <taxon>Nitrosomonadales</taxon>
        <taxon>Thiobacillaceae</taxon>
        <taxon>Parasulfuritortus</taxon>
    </lineage>
</organism>
<evidence type="ECO:0000313" key="1">
    <source>
        <dbReference type="EMBL" id="TCJ12786.1"/>
    </source>
</evidence>
<name>A0A4V2NVA9_9PROT</name>
<dbReference type="PROSITE" id="PS51257">
    <property type="entry name" value="PROKAR_LIPOPROTEIN"/>
    <property type="match status" value="1"/>
</dbReference>
<dbReference type="AlphaFoldDB" id="A0A4V2NVA9"/>
<gene>
    <name evidence="1" type="ORF">EZJ19_11130</name>
</gene>